<dbReference type="InterPro" id="IPR046867">
    <property type="entry name" value="AldOxase/xan_DH_MoCoBD2"/>
</dbReference>
<dbReference type="InterPro" id="IPR016208">
    <property type="entry name" value="Ald_Oxase/xanthine_DH-like"/>
</dbReference>
<dbReference type="InterPro" id="IPR037165">
    <property type="entry name" value="AldOxase/xan_DH_Mopterin-bd_sf"/>
</dbReference>
<name>A0A0A9FAD6_ARUDO</name>
<accession>A0A0A9FAD6</accession>
<dbReference type="PANTHER" id="PTHR11908:SF132">
    <property type="entry name" value="ALDEHYDE OXIDASE 1-RELATED"/>
    <property type="match status" value="1"/>
</dbReference>
<dbReference type="Gene3D" id="3.30.365.10">
    <property type="entry name" value="Aldehyde oxidase/xanthine dehydrogenase, molybdopterin binding domain"/>
    <property type="match status" value="1"/>
</dbReference>
<evidence type="ECO:0000313" key="3">
    <source>
        <dbReference type="EMBL" id="JAE05233.1"/>
    </source>
</evidence>
<keyword evidence="1" id="KW-0500">Molybdenum</keyword>
<dbReference type="GO" id="GO:0016491">
    <property type="term" value="F:oxidoreductase activity"/>
    <property type="evidence" value="ECO:0007669"/>
    <property type="project" value="InterPro"/>
</dbReference>
<dbReference type="PANTHER" id="PTHR11908">
    <property type="entry name" value="XANTHINE DEHYDROGENASE"/>
    <property type="match status" value="1"/>
</dbReference>
<dbReference type="AlphaFoldDB" id="A0A0A9FAD6"/>
<sequence>MIGVDLSAREHYIPGPSGSYLNYGAAASEVEIDLLTGATTILRSDIIYDCGQSLNPAVDLGQVEGAFVQGIGYFMSEEYVTNPEGLVVSDGTWTYKIPTVDTIPKQFNVELLNSGFHKKRVLSSKASGEPPLLLAASVHCATREAIRAARKEVHCSGPGSSPSHFDLEVPAIMPVVKELCCLDNVEKYLESLLSSK</sequence>
<organism evidence="3">
    <name type="scientific">Arundo donax</name>
    <name type="common">Giant reed</name>
    <name type="synonym">Donax arundinaceus</name>
    <dbReference type="NCBI Taxonomy" id="35708"/>
    <lineage>
        <taxon>Eukaryota</taxon>
        <taxon>Viridiplantae</taxon>
        <taxon>Streptophyta</taxon>
        <taxon>Embryophyta</taxon>
        <taxon>Tracheophyta</taxon>
        <taxon>Spermatophyta</taxon>
        <taxon>Magnoliopsida</taxon>
        <taxon>Liliopsida</taxon>
        <taxon>Poales</taxon>
        <taxon>Poaceae</taxon>
        <taxon>PACMAD clade</taxon>
        <taxon>Arundinoideae</taxon>
        <taxon>Arundineae</taxon>
        <taxon>Arundo</taxon>
    </lineage>
</organism>
<evidence type="ECO:0000259" key="2">
    <source>
        <dbReference type="Pfam" id="PF20256"/>
    </source>
</evidence>
<dbReference type="GO" id="GO:0005506">
    <property type="term" value="F:iron ion binding"/>
    <property type="evidence" value="ECO:0007669"/>
    <property type="project" value="InterPro"/>
</dbReference>
<protein>
    <submittedName>
        <fullName evidence="3">Cl1856_1</fullName>
    </submittedName>
</protein>
<feature type="domain" description="Aldehyde oxidase/xanthine dehydrogenase second molybdopterin binding" evidence="2">
    <location>
        <begin position="3"/>
        <end position="104"/>
    </location>
</feature>
<dbReference type="SUPFAM" id="SSF56003">
    <property type="entry name" value="Molybdenum cofactor-binding domain"/>
    <property type="match status" value="1"/>
</dbReference>
<reference evidence="3" key="1">
    <citation type="submission" date="2014-09" db="EMBL/GenBank/DDBJ databases">
        <authorList>
            <person name="Magalhaes I.L.F."/>
            <person name="Oliveira U."/>
            <person name="Santos F.R."/>
            <person name="Vidigal T.H.D.A."/>
            <person name="Brescovit A.D."/>
            <person name="Santos A.J."/>
        </authorList>
    </citation>
    <scope>NUCLEOTIDE SEQUENCE</scope>
    <source>
        <tissue evidence="3">Shoot tissue taken approximately 20 cm above the soil surface</tissue>
    </source>
</reference>
<reference evidence="3" key="2">
    <citation type="journal article" date="2015" name="Data Brief">
        <title>Shoot transcriptome of the giant reed, Arundo donax.</title>
        <authorList>
            <person name="Barrero R.A."/>
            <person name="Guerrero F.D."/>
            <person name="Moolhuijzen P."/>
            <person name="Goolsby J.A."/>
            <person name="Tidwell J."/>
            <person name="Bellgard S.E."/>
            <person name="Bellgard M.I."/>
        </authorList>
    </citation>
    <scope>NUCLEOTIDE SEQUENCE</scope>
    <source>
        <tissue evidence="3">Shoot tissue taken approximately 20 cm above the soil surface</tissue>
    </source>
</reference>
<dbReference type="EMBL" id="GBRH01192663">
    <property type="protein sequence ID" value="JAE05233.1"/>
    <property type="molecule type" value="Transcribed_RNA"/>
</dbReference>
<evidence type="ECO:0000256" key="1">
    <source>
        <dbReference type="ARBA" id="ARBA00022505"/>
    </source>
</evidence>
<proteinExistence type="predicted"/>
<dbReference type="Pfam" id="PF20256">
    <property type="entry name" value="MoCoBD_2"/>
    <property type="match status" value="1"/>
</dbReference>